<dbReference type="InParanoid" id="E2AGX8"/>
<accession>E2AGX8</accession>
<dbReference type="AlphaFoldDB" id="E2AGX8"/>
<keyword evidence="2" id="KW-1185">Reference proteome</keyword>
<reference evidence="1 2" key="1">
    <citation type="journal article" date="2010" name="Science">
        <title>Genomic comparison of the ants Camponotus floridanus and Harpegnathos saltator.</title>
        <authorList>
            <person name="Bonasio R."/>
            <person name="Zhang G."/>
            <person name="Ye C."/>
            <person name="Mutti N.S."/>
            <person name="Fang X."/>
            <person name="Qin N."/>
            <person name="Donahue G."/>
            <person name="Yang P."/>
            <person name="Li Q."/>
            <person name="Li C."/>
            <person name="Zhang P."/>
            <person name="Huang Z."/>
            <person name="Berger S.L."/>
            <person name="Reinberg D."/>
            <person name="Wang J."/>
            <person name="Liebig J."/>
        </authorList>
    </citation>
    <scope>NUCLEOTIDE SEQUENCE [LARGE SCALE GENOMIC DNA]</scope>
    <source>
        <strain evidence="2">C129</strain>
    </source>
</reference>
<evidence type="ECO:0000313" key="2">
    <source>
        <dbReference type="Proteomes" id="UP000000311"/>
    </source>
</evidence>
<proteinExistence type="predicted"/>
<dbReference type="Proteomes" id="UP000000311">
    <property type="component" value="Unassembled WGS sequence"/>
</dbReference>
<organism evidence="2">
    <name type="scientific">Camponotus floridanus</name>
    <name type="common">Florida carpenter ant</name>
    <dbReference type="NCBI Taxonomy" id="104421"/>
    <lineage>
        <taxon>Eukaryota</taxon>
        <taxon>Metazoa</taxon>
        <taxon>Ecdysozoa</taxon>
        <taxon>Arthropoda</taxon>
        <taxon>Hexapoda</taxon>
        <taxon>Insecta</taxon>
        <taxon>Pterygota</taxon>
        <taxon>Neoptera</taxon>
        <taxon>Endopterygota</taxon>
        <taxon>Hymenoptera</taxon>
        <taxon>Apocrita</taxon>
        <taxon>Aculeata</taxon>
        <taxon>Formicoidea</taxon>
        <taxon>Formicidae</taxon>
        <taxon>Formicinae</taxon>
        <taxon>Camponotus</taxon>
    </lineage>
</organism>
<protein>
    <submittedName>
        <fullName evidence="1">Uncharacterized protein</fullName>
    </submittedName>
</protein>
<name>E2AGX8_CAMFO</name>
<gene>
    <name evidence="1" type="ORF">EAG_13034</name>
</gene>
<dbReference type="EMBL" id="GL439433">
    <property type="protein sequence ID" value="EFN67314.1"/>
    <property type="molecule type" value="Genomic_DNA"/>
</dbReference>
<evidence type="ECO:0000313" key="1">
    <source>
        <dbReference type="EMBL" id="EFN67314.1"/>
    </source>
</evidence>
<sequence>MWLTSKDRQPHRYVSSQLEMILDPVFSSSSTAIPKTTTTTFDDTTNCVERLHQSNSLDLPIRDARLSSQATCHA</sequence>